<dbReference type="InterPro" id="IPR028082">
    <property type="entry name" value="Peripla_BP_I"/>
</dbReference>
<dbReference type="PROSITE" id="PS51257">
    <property type="entry name" value="PROKAR_LIPOPROTEIN"/>
    <property type="match status" value="1"/>
</dbReference>
<evidence type="ECO:0000313" key="2">
    <source>
        <dbReference type="EMBL" id="GLQ33244.1"/>
    </source>
</evidence>
<dbReference type="Pfam" id="PF04348">
    <property type="entry name" value="LppC"/>
    <property type="match status" value="1"/>
</dbReference>
<protein>
    <submittedName>
        <fullName evidence="2">Penicillin-binding protein activator</fullName>
    </submittedName>
</protein>
<dbReference type="Gene3D" id="1.25.40.650">
    <property type="match status" value="1"/>
</dbReference>
<dbReference type="Proteomes" id="UP001161389">
    <property type="component" value="Unassembled WGS sequence"/>
</dbReference>
<dbReference type="CDD" id="cd06339">
    <property type="entry name" value="PBP1_YraM_LppC_lipoprotein-like"/>
    <property type="match status" value="1"/>
</dbReference>
<dbReference type="SUPFAM" id="SSF53822">
    <property type="entry name" value="Periplasmic binding protein-like I"/>
    <property type="match status" value="1"/>
</dbReference>
<dbReference type="EMBL" id="BSNM01000026">
    <property type="protein sequence ID" value="GLQ33244.1"/>
    <property type="molecule type" value="Genomic_DNA"/>
</dbReference>
<dbReference type="AlphaFoldDB" id="A0AA37SFM3"/>
<dbReference type="PANTHER" id="PTHR38038:SF1">
    <property type="entry name" value="PENICILLIN-BINDING PROTEIN ACTIVATOR LPOA"/>
    <property type="match status" value="1"/>
</dbReference>
<evidence type="ECO:0000313" key="3">
    <source>
        <dbReference type="Proteomes" id="UP001161389"/>
    </source>
</evidence>
<keyword evidence="1" id="KW-0472">Membrane</keyword>
<proteinExistence type="predicted"/>
<name>A0AA37SFM3_9GAMM</name>
<sequence length="606" mass="69206">MDITKIHSFFGSWSHQVSKLPVYCLLILLSACSSTPQQSTEPYQAQENYIEQLLKQASTAPALEATELRLKASREFLNQKQYAESLRLLNQITPEQLTTDTVKAQYLLIKSIDLVQLEIDTAMGWLEQMSSDYLALLSEDDQWLWQLHYATELNRQQRTNEALSLLEFQRPVLNEIESRELSHFIWQMLEAISPEQLSESLLTSDQPVNTGWLQLALILNSETAEKFKGLAFNRWNQQYPNHPANLQLPIQATSLPVETATRIEKIALLLPLQGKFANVGKAISQGFIMAAYQLDLDIRPEIQIIDSLEGDFLATYNNIEADLIIGPLSPKHIETLEQLPNLPIPTIALNSTESEQLPVNFFYMNLQAEDEATTMARYAAKNNYKKGAILTYNSKKGQKLAQTFKTAFEQEQGSIAQIQGYETNWATSLQRALEIDKSDNRARNLSRLLRSPIEYTARRRNDIQFIYSPLKYKDLRQTNPLMAFFFADDIDVLSNSDISAQLYKGKRDKDLEGVIFSDFRWSPQDLGIQSLPTKAENSAKLYSWGADAFQMAIQFSDLITMHNHPMKAFGSNIYFDGTSRFIREFPVSYVRYGKPYETTPPNIEVN</sequence>
<dbReference type="Gene3D" id="3.40.50.2300">
    <property type="match status" value="2"/>
</dbReference>
<accession>A0AA37SFM3</accession>
<reference evidence="2" key="2">
    <citation type="submission" date="2023-01" db="EMBL/GenBank/DDBJ databases">
        <title>Draft genome sequence of Litoribrevibacter albus strain NBRC 110071.</title>
        <authorList>
            <person name="Sun Q."/>
            <person name="Mori K."/>
        </authorList>
    </citation>
    <scope>NUCLEOTIDE SEQUENCE</scope>
    <source>
        <strain evidence="2">NBRC 110071</strain>
    </source>
</reference>
<dbReference type="PANTHER" id="PTHR38038">
    <property type="entry name" value="PENICILLIN-BINDING PROTEIN ACTIVATOR LPOA"/>
    <property type="match status" value="1"/>
</dbReference>
<keyword evidence="3" id="KW-1185">Reference proteome</keyword>
<evidence type="ECO:0000256" key="1">
    <source>
        <dbReference type="ARBA" id="ARBA00023136"/>
    </source>
</evidence>
<comment type="caution">
    <text evidence="2">The sequence shown here is derived from an EMBL/GenBank/DDBJ whole genome shotgun (WGS) entry which is preliminary data.</text>
</comment>
<dbReference type="GO" id="GO:0030234">
    <property type="term" value="F:enzyme regulator activity"/>
    <property type="evidence" value="ECO:0007669"/>
    <property type="project" value="TreeGrafter"/>
</dbReference>
<reference evidence="2" key="1">
    <citation type="journal article" date="2014" name="Int. J. Syst. Evol. Microbiol.">
        <title>Complete genome sequence of Corynebacterium casei LMG S-19264T (=DSM 44701T), isolated from a smear-ripened cheese.</title>
        <authorList>
            <consortium name="US DOE Joint Genome Institute (JGI-PGF)"/>
            <person name="Walter F."/>
            <person name="Albersmeier A."/>
            <person name="Kalinowski J."/>
            <person name="Ruckert C."/>
        </authorList>
    </citation>
    <scope>NUCLEOTIDE SEQUENCE</scope>
    <source>
        <strain evidence="2">NBRC 110071</strain>
    </source>
</reference>
<dbReference type="RefSeq" id="WP_284383585.1">
    <property type="nucleotide sequence ID" value="NZ_BSNM01000026.1"/>
</dbReference>
<dbReference type="InterPro" id="IPR007443">
    <property type="entry name" value="LpoA"/>
</dbReference>
<gene>
    <name evidence="2" type="ORF">GCM10007876_37240</name>
</gene>
<dbReference type="GO" id="GO:0031241">
    <property type="term" value="C:periplasmic side of cell outer membrane"/>
    <property type="evidence" value="ECO:0007669"/>
    <property type="project" value="TreeGrafter"/>
</dbReference>
<dbReference type="GO" id="GO:0009252">
    <property type="term" value="P:peptidoglycan biosynthetic process"/>
    <property type="evidence" value="ECO:0007669"/>
    <property type="project" value="TreeGrafter"/>
</dbReference>
<organism evidence="2 3">
    <name type="scientific">Litoribrevibacter albus</name>
    <dbReference type="NCBI Taxonomy" id="1473156"/>
    <lineage>
        <taxon>Bacteria</taxon>
        <taxon>Pseudomonadati</taxon>
        <taxon>Pseudomonadota</taxon>
        <taxon>Gammaproteobacteria</taxon>
        <taxon>Oceanospirillales</taxon>
        <taxon>Oceanospirillaceae</taxon>
        <taxon>Litoribrevibacter</taxon>
    </lineage>
</organism>